<reference evidence="2 3" key="1">
    <citation type="submission" date="2019-01" db="EMBL/GenBank/DDBJ databases">
        <authorList>
            <person name="Chen W.-M."/>
        </authorList>
    </citation>
    <scope>NUCLEOTIDE SEQUENCE [LARGE SCALE GENOMIC DNA]</scope>
    <source>
        <strain evidence="2 3">KYPC3</strain>
    </source>
</reference>
<keyword evidence="1" id="KW-0812">Transmembrane</keyword>
<accession>A0A437R589</accession>
<keyword evidence="3" id="KW-1185">Reference proteome</keyword>
<evidence type="ECO:0000313" key="3">
    <source>
        <dbReference type="Proteomes" id="UP000283077"/>
    </source>
</evidence>
<keyword evidence="1" id="KW-0472">Membrane</keyword>
<dbReference type="RefSeq" id="WP_127697324.1">
    <property type="nucleotide sequence ID" value="NZ_SACS01000001.1"/>
</dbReference>
<keyword evidence="1" id="KW-1133">Transmembrane helix</keyword>
<proteinExistence type="predicted"/>
<evidence type="ECO:0000256" key="1">
    <source>
        <dbReference type="SAM" id="Phobius"/>
    </source>
</evidence>
<dbReference type="EMBL" id="SACS01000001">
    <property type="protein sequence ID" value="RVU41946.1"/>
    <property type="molecule type" value="Genomic_DNA"/>
</dbReference>
<protein>
    <submittedName>
        <fullName evidence="2">Uncharacterized protein</fullName>
    </submittedName>
</protein>
<evidence type="ECO:0000313" key="2">
    <source>
        <dbReference type="EMBL" id="RVU41946.1"/>
    </source>
</evidence>
<organism evidence="2 3">
    <name type="scientific">Rheinheimera riviphila</name>
    <dbReference type="NCBI Taxonomy" id="1834037"/>
    <lineage>
        <taxon>Bacteria</taxon>
        <taxon>Pseudomonadati</taxon>
        <taxon>Pseudomonadota</taxon>
        <taxon>Gammaproteobacteria</taxon>
        <taxon>Chromatiales</taxon>
        <taxon>Chromatiaceae</taxon>
        <taxon>Rheinheimera</taxon>
    </lineage>
</organism>
<dbReference type="AlphaFoldDB" id="A0A437R589"/>
<feature type="transmembrane region" description="Helical" evidence="1">
    <location>
        <begin position="12"/>
        <end position="30"/>
    </location>
</feature>
<gene>
    <name evidence="2" type="ORF">EOE67_01785</name>
</gene>
<comment type="caution">
    <text evidence="2">The sequence shown here is derived from an EMBL/GenBank/DDBJ whole genome shotgun (WGS) entry which is preliminary data.</text>
</comment>
<sequence>MRRPKLTLNEKLSLTMAAFALIVSIAAFYYQSLRSISQLTVTAVAPSIGPRSYVFEVAFFNSGNKAALIDRACVVTTTADPITNAGNCFVESLPQGLPAILQPGSILKIKLERTSVDWSEMYQTGLAASGAMGKRPGWKLIPIGLKLVVFDAEGIRHDATTEPLFSFHVHLNGSTSSPTSDYQAVAVNW</sequence>
<name>A0A437R589_9GAMM</name>
<dbReference type="Proteomes" id="UP000283077">
    <property type="component" value="Unassembled WGS sequence"/>
</dbReference>